<dbReference type="SUPFAM" id="SSF56935">
    <property type="entry name" value="Porins"/>
    <property type="match status" value="1"/>
</dbReference>
<feature type="region of interest" description="Disordered" evidence="1">
    <location>
        <begin position="26"/>
        <end position="47"/>
    </location>
</feature>
<dbReference type="AlphaFoldDB" id="A0A6V8MK53"/>
<dbReference type="EMBL" id="BLXX01000008">
    <property type="protein sequence ID" value="GFO60405.1"/>
    <property type="molecule type" value="Genomic_DNA"/>
</dbReference>
<reference evidence="5" key="1">
    <citation type="submission" date="2020-06" db="EMBL/GenBank/DDBJ databases">
        <title>Draft genomic sequence of Geomonas sp. Red330.</title>
        <authorList>
            <person name="Itoh H."/>
            <person name="Zhenxing X."/>
            <person name="Ushijima N."/>
            <person name="Masuda Y."/>
            <person name="Shiratori Y."/>
            <person name="Senoo K."/>
        </authorList>
    </citation>
    <scope>NUCLEOTIDE SEQUENCE [LARGE SCALE GENOMIC DNA]</scope>
    <source>
        <strain evidence="5">Red330</strain>
    </source>
</reference>
<dbReference type="InterPro" id="IPR046235">
    <property type="entry name" value="DUF6268"/>
</dbReference>
<feature type="chain" id="PRO_5027943598" description="DUF6268 domain-containing protein" evidence="2">
    <location>
        <begin position="19"/>
        <end position="305"/>
    </location>
</feature>
<feature type="domain" description="DUF6268" evidence="3">
    <location>
        <begin position="91"/>
        <end position="280"/>
    </location>
</feature>
<evidence type="ECO:0000259" key="3">
    <source>
        <dbReference type="Pfam" id="PF19783"/>
    </source>
</evidence>
<keyword evidence="2" id="KW-0732">Signal</keyword>
<evidence type="ECO:0000313" key="4">
    <source>
        <dbReference type="EMBL" id="GFO60405.1"/>
    </source>
</evidence>
<accession>A0A6V8MK53</accession>
<evidence type="ECO:0000313" key="5">
    <source>
        <dbReference type="Proteomes" id="UP000556026"/>
    </source>
</evidence>
<dbReference type="Pfam" id="PF19783">
    <property type="entry name" value="DUF6268"/>
    <property type="match status" value="1"/>
</dbReference>
<dbReference type="Proteomes" id="UP000556026">
    <property type="component" value="Unassembled WGS sequence"/>
</dbReference>
<keyword evidence="5" id="KW-1185">Reference proteome</keyword>
<comment type="caution">
    <text evidence="4">The sequence shown here is derived from an EMBL/GenBank/DDBJ whole genome shotgun (WGS) entry which is preliminary data.</text>
</comment>
<protein>
    <recommendedName>
        <fullName evidence="3">DUF6268 domain-containing protein</fullName>
    </recommendedName>
</protein>
<gene>
    <name evidence="4" type="ORF">GMST_27300</name>
</gene>
<dbReference type="RefSeq" id="WP_183355226.1">
    <property type="nucleotide sequence ID" value="NZ_BLXX01000008.1"/>
</dbReference>
<sequence>MKRPALIFALFLALLAFAAPSRAEEDSPADSAEELMTPPASRPAPRPWEFSVEGAWWPKSDSRDAGGQVGLGEFRVKLGRAVKIDRQLRLTPELSYAQVEVSAPAAARLPGSLYSTTLGLRLDHQRDREFGYSLFLAPGIAGDYRAIGSDDVRVRLGVIGRFSTTQRLTLLAGLIYSQGYHSLPVLPIVGLVYRPDERWTISIAAPRPGVSYALTPELKLALNGEYHGTEYQLHQESLGARVIRYRDFRVTGGAEWNLADRVTGELAAGYAFARKFIFYEQFAAGHPDLSLDDGPFARASLNLRW</sequence>
<proteinExistence type="predicted"/>
<evidence type="ECO:0000256" key="1">
    <source>
        <dbReference type="SAM" id="MobiDB-lite"/>
    </source>
</evidence>
<organism evidence="4 5">
    <name type="scientific">Geomonas silvestris</name>
    <dbReference type="NCBI Taxonomy" id="2740184"/>
    <lineage>
        <taxon>Bacteria</taxon>
        <taxon>Pseudomonadati</taxon>
        <taxon>Thermodesulfobacteriota</taxon>
        <taxon>Desulfuromonadia</taxon>
        <taxon>Geobacterales</taxon>
        <taxon>Geobacteraceae</taxon>
        <taxon>Geomonas</taxon>
    </lineage>
</organism>
<evidence type="ECO:0000256" key="2">
    <source>
        <dbReference type="SAM" id="SignalP"/>
    </source>
</evidence>
<name>A0A6V8MK53_9BACT</name>
<feature type="signal peptide" evidence="2">
    <location>
        <begin position="1"/>
        <end position="18"/>
    </location>
</feature>